<comment type="caution">
    <text evidence="1">The sequence shown here is derived from an EMBL/GenBank/DDBJ whole genome shotgun (WGS) entry which is preliminary data.</text>
</comment>
<evidence type="ECO:0000313" key="2">
    <source>
        <dbReference type="Proteomes" id="UP000790709"/>
    </source>
</evidence>
<accession>A0ACB8B0N9</accession>
<evidence type="ECO:0000313" key="1">
    <source>
        <dbReference type="EMBL" id="KAH7919240.1"/>
    </source>
</evidence>
<proteinExistence type="predicted"/>
<organism evidence="1 2">
    <name type="scientific">Leucogyrophana mollusca</name>
    <dbReference type="NCBI Taxonomy" id="85980"/>
    <lineage>
        <taxon>Eukaryota</taxon>
        <taxon>Fungi</taxon>
        <taxon>Dikarya</taxon>
        <taxon>Basidiomycota</taxon>
        <taxon>Agaricomycotina</taxon>
        <taxon>Agaricomycetes</taxon>
        <taxon>Agaricomycetidae</taxon>
        <taxon>Boletales</taxon>
        <taxon>Boletales incertae sedis</taxon>
        <taxon>Leucogyrophana</taxon>
    </lineage>
</organism>
<dbReference type="Proteomes" id="UP000790709">
    <property type="component" value="Unassembled WGS sequence"/>
</dbReference>
<reference evidence="1" key="1">
    <citation type="journal article" date="2021" name="New Phytol.">
        <title>Evolutionary innovations through gain and loss of genes in the ectomycorrhizal Boletales.</title>
        <authorList>
            <person name="Wu G."/>
            <person name="Miyauchi S."/>
            <person name="Morin E."/>
            <person name="Kuo A."/>
            <person name="Drula E."/>
            <person name="Varga T."/>
            <person name="Kohler A."/>
            <person name="Feng B."/>
            <person name="Cao Y."/>
            <person name="Lipzen A."/>
            <person name="Daum C."/>
            <person name="Hundley H."/>
            <person name="Pangilinan J."/>
            <person name="Johnson J."/>
            <person name="Barry K."/>
            <person name="LaButti K."/>
            <person name="Ng V."/>
            <person name="Ahrendt S."/>
            <person name="Min B."/>
            <person name="Choi I.G."/>
            <person name="Park H."/>
            <person name="Plett J.M."/>
            <person name="Magnuson J."/>
            <person name="Spatafora J.W."/>
            <person name="Nagy L.G."/>
            <person name="Henrissat B."/>
            <person name="Grigoriev I.V."/>
            <person name="Yang Z.L."/>
            <person name="Xu J."/>
            <person name="Martin F.M."/>
        </authorList>
    </citation>
    <scope>NUCLEOTIDE SEQUENCE</scope>
    <source>
        <strain evidence="1">KUC20120723A-06</strain>
    </source>
</reference>
<keyword evidence="2" id="KW-1185">Reference proteome</keyword>
<name>A0ACB8B0N9_9AGAM</name>
<gene>
    <name evidence="1" type="ORF">BV22DRAFT_1041110</name>
</gene>
<protein>
    <submittedName>
        <fullName evidence="1">Uncharacterized protein</fullName>
    </submittedName>
</protein>
<dbReference type="EMBL" id="MU266679">
    <property type="protein sequence ID" value="KAH7919240.1"/>
    <property type="molecule type" value="Genomic_DNA"/>
</dbReference>
<sequence length="137" mass="14857">MFSSFSTIFSAFLMAASAIVSAAPVQPVELLVFSPTLTSPKAGDIWTCGQKYNVTWETDNIPEEKQNATGLILLGYLYNNSENLDIHHPLGANFLLTDGYYEVTAPQNATPRVDYTVVLFGDSGNASPEFAIMPSSL</sequence>